<feature type="transmembrane region" description="Helical" evidence="6">
    <location>
        <begin position="196"/>
        <end position="224"/>
    </location>
</feature>
<evidence type="ECO:0000256" key="5">
    <source>
        <dbReference type="ARBA" id="ARBA00023136"/>
    </source>
</evidence>
<feature type="transmembrane region" description="Helical" evidence="6">
    <location>
        <begin position="295"/>
        <end position="320"/>
    </location>
</feature>
<dbReference type="Proteomes" id="UP000268623">
    <property type="component" value="Unassembled WGS sequence"/>
</dbReference>
<reference evidence="7 8" key="1">
    <citation type="submission" date="2018-08" db="EMBL/GenBank/DDBJ databases">
        <title>Genome sequence of Methylocystis hirsuta CSC1, a methanotroph able to accumulate PHAs.</title>
        <authorList>
            <person name="Bordel S."/>
            <person name="Rodriguez E."/>
            <person name="Gancedo J."/>
            <person name="Munoz R."/>
        </authorList>
    </citation>
    <scope>NUCLEOTIDE SEQUENCE [LARGE SCALE GENOMIC DNA]</scope>
    <source>
        <strain evidence="7 8">CSC1</strain>
    </source>
</reference>
<feature type="transmembrane region" description="Helical" evidence="6">
    <location>
        <begin position="57"/>
        <end position="81"/>
    </location>
</feature>
<sequence length="345" mass="37469">MDNKVVSIMAGLVIAFVVLAASSMAQVVFEPVIFAIFIIALIWPLQKALASRTPKALALLITIVVTLGVVVALTSMIVWGAGEIADWIRHNLVKIGATFRNSTKWLEDHDIFVMSHVTENFDAAWLIGFLRAVATRINVLAGFSLLVFIFLIMGLVETEDFQNHIATLNDQETSRRLLMASQSIARKFRKYMIVRTIASIVTGVAVAGFALLMGLELAAAWGILAFALNYLPYIGALIVTVFPALFALVQFESWQTAMLVLVALAVIQFVIGSYLEPLISGSALAISPSVVTFAVVLWTFLWGLPGAFIGVPLAIAFLTLCAQFPSTQWIATMFSGASRTRSPAD</sequence>
<accession>A0A3M9XRG5</accession>
<keyword evidence="8" id="KW-1185">Reference proteome</keyword>
<dbReference type="PANTHER" id="PTHR21716:SF64">
    <property type="entry name" value="AI-2 TRANSPORT PROTEIN TQSA"/>
    <property type="match status" value="1"/>
</dbReference>
<evidence type="ECO:0000313" key="7">
    <source>
        <dbReference type="EMBL" id="RNJ50833.1"/>
    </source>
</evidence>
<name>A0A3M9XRG5_9HYPH</name>
<proteinExistence type="inferred from homology"/>
<dbReference type="PANTHER" id="PTHR21716">
    <property type="entry name" value="TRANSMEMBRANE PROTEIN"/>
    <property type="match status" value="1"/>
</dbReference>
<dbReference type="GO" id="GO:0055085">
    <property type="term" value="P:transmembrane transport"/>
    <property type="evidence" value="ECO:0007669"/>
    <property type="project" value="TreeGrafter"/>
</dbReference>
<protein>
    <submittedName>
        <fullName evidence="7">AI-2E family transporter</fullName>
    </submittedName>
</protein>
<dbReference type="GO" id="GO:0016020">
    <property type="term" value="C:membrane"/>
    <property type="evidence" value="ECO:0007669"/>
    <property type="project" value="UniProtKB-SubCell"/>
</dbReference>
<comment type="subcellular location">
    <subcellularLocation>
        <location evidence="1">Membrane</location>
        <topology evidence="1">Multi-pass membrane protein</topology>
    </subcellularLocation>
</comment>
<comment type="similarity">
    <text evidence="2">Belongs to the autoinducer-2 exporter (AI-2E) (TC 2.A.86) family.</text>
</comment>
<evidence type="ECO:0000256" key="3">
    <source>
        <dbReference type="ARBA" id="ARBA00022692"/>
    </source>
</evidence>
<feature type="transmembrane region" description="Helical" evidence="6">
    <location>
        <begin position="5"/>
        <end position="22"/>
    </location>
</feature>
<dbReference type="InterPro" id="IPR002549">
    <property type="entry name" value="AI-2E-like"/>
</dbReference>
<feature type="transmembrane region" description="Helical" evidence="6">
    <location>
        <begin position="256"/>
        <end position="275"/>
    </location>
</feature>
<evidence type="ECO:0000256" key="4">
    <source>
        <dbReference type="ARBA" id="ARBA00022989"/>
    </source>
</evidence>
<evidence type="ECO:0000256" key="2">
    <source>
        <dbReference type="ARBA" id="ARBA00009773"/>
    </source>
</evidence>
<organism evidence="7 8">
    <name type="scientific">Methylocystis hirsuta</name>
    <dbReference type="NCBI Taxonomy" id="369798"/>
    <lineage>
        <taxon>Bacteria</taxon>
        <taxon>Pseudomonadati</taxon>
        <taxon>Pseudomonadota</taxon>
        <taxon>Alphaproteobacteria</taxon>
        <taxon>Hyphomicrobiales</taxon>
        <taxon>Methylocystaceae</taxon>
        <taxon>Methylocystis</taxon>
    </lineage>
</organism>
<dbReference type="OrthoDB" id="9799225at2"/>
<keyword evidence="5 6" id="KW-0472">Membrane</keyword>
<gene>
    <name evidence="7" type="ORF">D1O30_15795</name>
</gene>
<dbReference type="EMBL" id="QWDD01000001">
    <property type="protein sequence ID" value="RNJ50833.1"/>
    <property type="molecule type" value="Genomic_DNA"/>
</dbReference>
<feature type="transmembrane region" description="Helical" evidence="6">
    <location>
        <begin position="230"/>
        <end position="249"/>
    </location>
</feature>
<feature type="transmembrane region" description="Helical" evidence="6">
    <location>
        <begin position="28"/>
        <end position="45"/>
    </location>
</feature>
<evidence type="ECO:0000313" key="8">
    <source>
        <dbReference type="Proteomes" id="UP000268623"/>
    </source>
</evidence>
<comment type="caution">
    <text evidence="7">The sequence shown here is derived from an EMBL/GenBank/DDBJ whole genome shotgun (WGS) entry which is preliminary data.</text>
</comment>
<feature type="transmembrane region" description="Helical" evidence="6">
    <location>
        <begin position="137"/>
        <end position="156"/>
    </location>
</feature>
<keyword evidence="4 6" id="KW-1133">Transmembrane helix</keyword>
<dbReference type="AlphaFoldDB" id="A0A3M9XRG5"/>
<keyword evidence="3 6" id="KW-0812">Transmembrane</keyword>
<evidence type="ECO:0000256" key="6">
    <source>
        <dbReference type="SAM" id="Phobius"/>
    </source>
</evidence>
<evidence type="ECO:0000256" key="1">
    <source>
        <dbReference type="ARBA" id="ARBA00004141"/>
    </source>
</evidence>
<dbReference type="Pfam" id="PF01594">
    <property type="entry name" value="AI-2E_transport"/>
    <property type="match status" value="1"/>
</dbReference>